<dbReference type="InterPro" id="IPR036388">
    <property type="entry name" value="WH-like_DNA-bd_sf"/>
</dbReference>
<dbReference type="PANTHER" id="PTHR44688:SF16">
    <property type="entry name" value="DNA-BINDING TRANSCRIPTIONAL ACTIVATOR DEVR_DOSR"/>
    <property type="match status" value="1"/>
</dbReference>
<keyword evidence="2" id="KW-0238">DNA-binding</keyword>
<comment type="caution">
    <text evidence="5">The sequence shown here is derived from an EMBL/GenBank/DDBJ whole genome shotgun (WGS) entry which is preliminary data.</text>
</comment>
<name>A0A2T1DSN3_9CYAN</name>
<reference evidence="6" key="1">
    <citation type="submission" date="2018-02" db="EMBL/GenBank/DDBJ databases">
        <authorList>
            <person name="Moore K."/>
            <person name="Momper L."/>
        </authorList>
    </citation>
    <scope>NUCLEOTIDE SEQUENCE [LARGE SCALE GENOMIC DNA]</scope>
    <source>
        <strain evidence="6">ULC18</strain>
    </source>
</reference>
<dbReference type="OrthoDB" id="9797341at2"/>
<evidence type="ECO:0000313" key="5">
    <source>
        <dbReference type="EMBL" id="PSB23492.1"/>
    </source>
</evidence>
<dbReference type="EMBL" id="PVWK01000164">
    <property type="protein sequence ID" value="PSB23492.1"/>
    <property type="molecule type" value="Genomic_DNA"/>
</dbReference>
<accession>A0A2T1DSN3</accession>
<evidence type="ECO:0000256" key="3">
    <source>
        <dbReference type="ARBA" id="ARBA00023163"/>
    </source>
</evidence>
<feature type="domain" description="HTH luxR-type" evidence="4">
    <location>
        <begin position="154"/>
        <end position="206"/>
    </location>
</feature>
<dbReference type="Pfam" id="PF00196">
    <property type="entry name" value="GerE"/>
    <property type="match status" value="1"/>
</dbReference>
<organism evidence="5 6">
    <name type="scientific">Stenomitos frigidus ULC18</name>
    <dbReference type="NCBI Taxonomy" id="2107698"/>
    <lineage>
        <taxon>Bacteria</taxon>
        <taxon>Bacillati</taxon>
        <taxon>Cyanobacteriota</taxon>
        <taxon>Cyanophyceae</taxon>
        <taxon>Leptolyngbyales</taxon>
        <taxon>Leptolyngbyaceae</taxon>
        <taxon>Stenomitos</taxon>
    </lineage>
</organism>
<evidence type="ECO:0000256" key="1">
    <source>
        <dbReference type="ARBA" id="ARBA00023015"/>
    </source>
</evidence>
<keyword evidence="3" id="KW-0804">Transcription</keyword>
<dbReference type="PANTHER" id="PTHR44688">
    <property type="entry name" value="DNA-BINDING TRANSCRIPTIONAL ACTIVATOR DEVR_DOSR"/>
    <property type="match status" value="1"/>
</dbReference>
<proteinExistence type="predicted"/>
<keyword evidence="1" id="KW-0805">Transcription regulation</keyword>
<dbReference type="PRINTS" id="PR00038">
    <property type="entry name" value="HTHLUXR"/>
</dbReference>
<reference evidence="5 6" key="2">
    <citation type="submission" date="2018-03" db="EMBL/GenBank/DDBJ databases">
        <title>The ancient ancestry and fast evolution of plastids.</title>
        <authorList>
            <person name="Moore K.R."/>
            <person name="Magnabosco C."/>
            <person name="Momper L."/>
            <person name="Gold D.A."/>
            <person name="Bosak T."/>
            <person name="Fournier G.P."/>
        </authorList>
    </citation>
    <scope>NUCLEOTIDE SEQUENCE [LARGE SCALE GENOMIC DNA]</scope>
    <source>
        <strain evidence="5 6">ULC18</strain>
    </source>
</reference>
<dbReference type="AlphaFoldDB" id="A0A2T1DSN3"/>
<dbReference type="SMART" id="SM00421">
    <property type="entry name" value="HTH_LUXR"/>
    <property type="match status" value="1"/>
</dbReference>
<dbReference type="InterPro" id="IPR000792">
    <property type="entry name" value="Tscrpt_reg_LuxR_C"/>
</dbReference>
<dbReference type="RefSeq" id="WP_106261198.1">
    <property type="nucleotide sequence ID" value="NZ_CAWNSW010000098.1"/>
</dbReference>
<keyword evidence="6" id="KW-1185">Reference proteome</keyword>
<evidence type="ECO:0000256" key="2">
    <source>
        <dbReference type="ARBA" id="ARBA00023125"/>
    </source>
</evidence>
<evidence type="ECO:0000313" key="6">
    <source>
        <dbReference type="Proteomes" id="UP000239576"/>
    </source>
</evidence>
<dbReference type="Gene3D" id="1.10.10.10">
    <property type="entry name" value="Winged helix-like DNA-binding domain superfamily/Winged helix DNA-binding domain"/>
    <property type="match status" value="1"/>
</dbReference>
<dbReference type="GO" id="GO:0003677">
    <property type="term" value="F:DNA binding"/>
    <property type="evidence" value="ECO:0007669"/>
    <property type="project" value="UniProtKB-KW"/>
</dbReference>
<dbReference type="Proteomes" id="UP000239576">
    <property type="component" value="Unassembled WGS sequence"/>
</dbReference>
<sequence>MLALQMSPLEVLERSDQSAKLERSNQSAKTDPVLFQGVLESLIDGVLILTHHGEWVHSNYAAHEICQQLNQGQPSIRAVPQPIWRVCQSLIESRDLFPDHPFIIESEIFLSRLSRIRIRARWLELGDVQSPYLLVILEDCYQSLQRQSIAEAQQYNLTPRQTEVWLLRQAGYSYQEMASELWISKDTVKKHLKAIYAKRREVLEWDE</sequence>
<dbReference type="SUPFAM" id="SSF46894">
    <property type="entry name" value="C-terminal effector domain of the bipartite response regulators"/>
    <property type="match status" value="1"/>
</dbReference>
<dbReference type="InterPro" id="IPR016032">
    <property type="entry name" value="Sig_transdc_resp-reg_C-effctor"/>
</dbReference>
<dbReference type="GO" id="GO:0006355">
    <property type="term" value="P:regulation of DNA-templated transcription"/>
    <property type="evidence" value="ECO:0007669"/>
    <property type="project" value="InterPro"/>
</dbReference>
<protein>
    <submittedName>
        <fullName evidence="5">Helix-turn-helix transcriptional regulator</fullName>
    </submittedName>
</protein>
<gene>
    <name evidence="5" type="ORF">C7B82_30980</name>
</gene>
<evidence type="ECO:0000259" key="4">
    <source>
        <dbReference type="SMART" id="SM00421"/>
    </source>
</evidence>